<dbReference type="PANTHER" id="PTHR30055:SF234">
    <property type="entry name" value="HTH-TYPE TRANSCRIPTIONAL REGULATOR BETI"/>
    <property type="match status" value="1"/>
</dbReference>
<evidence type="ECO:0000256" key="4">
    <source>
        <dbReference type="PROSITE-ProRule" id="PRU00335"/>
    </source>
</evidence>
<name>A0A919UPN7_9ACTN</name>
<accession>A0A919UPN7</accession>
<evidence type="ECO:0000259" key="5">
    <source>
        <dbReference type="PROSITE" id="PS50977"/>
    </source>
</evidence>
<dbReference type="Gene3D" id="1.10.357.10">
    <property type="entry name" value="Tetracycline Repressor, domain 2"/>
    <property type="match status" value="1"/>
</dbReference>
<keyword evidence="2 4" id="KW-0238">DNA-binding</keyword>
<dbReference type="PRINTS" id="PR00455">
    <property type="entry name" value="HTHTETR"/>
</dbReference>
<dbReference type="SUPFAM" id="SSF48498">
    <property type="entry name" value="Tetracyclin repressor-like, C-terminal domain"/>
    <property type="match status" value="1"/>
</dbReference>
<dbReference type="Pfam" id="PF00440">
    <property type="entry name" value="TetR_N"/>
    <property type="match status" value="1"/>
</dbReference>
<protein>
    <submittedName>
        <fullName evidence="6">TetR family transcriptional regulator</fullName>
    </submittedName>
</protein>
<keyword evidence="3" id="KW-0804">Transcription</keyword>
<evidence type="ECO:0000313" key="6">
    <source>
        <dbReference type="EMBL" id="GIH25892.1"/>
    </source>
</evidence>
<dbReference type="InterPro" id="IPR050109">
    <property type="entry name" value="HTH-type_TetR-like_transc_reg"/>
</dbReference>
<dbReference type="SUPFAM" id="SSF46689">
    <property type="entry name" value="Homeodomain-like"/>
    <property type="match status" value="1"/>
</dbReference>
<dbReference type="InterPro" id="IPR001647">
    <property type="entry name" value="HTH_TetR"/>
</dbReference>
<evidence type="ECO:0000256" key="3">
    <source>
        <dbReference type="ARBA" id="ARBA00023163"/>
    </source>
</evidence>
<dbReference type="RefSeq" id="WP_204042583.1">
    <property type="nucleotide sequence ID" value="NZ_BOOA01000033.1"/>
</dbReference>
<sequence length="190" mass="20962">MTTEPRTGPTVAVRRPHRIDARRNFDALLAAAREAFAEKGADASLEDIARRAGVGIGTLYRNFPTRQDLFESVYVGEVEELCEAAADVAGLPPWEALVTWLRRFVGYVATKRAIYEALNRESDMFRACRTDIYAAGAPLLARAQEAGEVREDASFDDVLRLVSGITGAVFVDEEQRARVLGFALDGVRVR</sequence>
<dbReference type="GO" id="GO:0003700">
    <property type="term" value="F:DNA-binding transcription factor activity"/>
    <property type="evidence" value="ECO:0007669"/>
    <property type="project" value="TreeGrafter"/>
</dbReference>
<feature type="DNA-binding region" description="H-T-H motif" evidence="4">
    <location>
        <begin position="44"/>
        <end position="63"/>
    </location>
</feature>
<evidence type="ECO:0000313" key="7">
    <source>
        <dbReference type="Proteomes" id="UP000640052"/>
    </source>
</evidence>
<gene>
    <name evidence="6" type="ORF">Aph01nite_42020</name>
</gene>
<keyword evidence="1" id="KW-0805">Transcription regulation</keyword>
<evidence type="ECO:0000256" key="1">
    <source>
        <dbReference type="ARBA" id="ARBA00023015"/>
    </source>
</evidence>
<dbReference type="GO" id="GO:0000976">
    <property type="term" value="F:transcription cis-regulatory region binding"/>
    <property type="evidence" value="ECO:0007669"/>
    <property type="project" value="TreeGrafter"/>
</dbReference>
<dbReference type="InterPro" id="IPR036271">
    <property type="entry name" value="Tet_transcr_reg_TetR-rel_C_sf"/>
</dbReference>
<dbReference type="EMBL" id="BOOA01000033">
    <property type="protein sequence ID" value="GIH25892.1"/>
    <property type="molecule type" value="Genomic_DNA"/>
</dbReference>
<reference evidence="6" key="1">
    <citation type="submission" date="2021-01" db="EMBL/GenBank/DDBJ databases">
        <title>Whole genome shotgun sequence of Acrocarpospora phusangensis NBRC 108782.</title>
        <authorList>
            <person name="Komaki H."/>
            <person name="Tamura T."/>
        </authorList>
    </citation>
    <scope>NUCLEOTIDE SEQUENCE</scope>
    <source>
        <strain evidence="6">NBRC 108782</strain>
    </source>
</reference>
<comment type="caution">
    <text evidence="6">The sequence shown here is derived from an EMBL/GenBank/DDBJ whole genome shotgun (WGS) entry which is preliminary data.</text>
</comment>
<dbReference type="Pfam" id="PF21597">
    <property type="entry name" value="TetR_C_43"/>
    <property type="match status" value="1"/>
</dbReference>
<dbReference type="PANTHER" id="PTHR30055">
    <property type="entry name" value="HTH-TYPE TRANSCRIPTIONAL REGULATOR RUTR"/>
    <property type="match status" value="1"/>
</dbReference>
<proteinExistence type="predicted"/>
<evidence type="ECO:0000256" key="2">
    <source>
        <dbReference type="ARBA" id="ARBA00023125"/>
    </source>
</evidence>
<dbReference type="InterPro" id="IPR009057">
    <property type="entry name" value="Homeodomain-like_sf"/>
</dbReference>
<dbReference type="AlphaFoldDB" id="A0A919UPN7"/>
<dbReference type="Proteomes" id="UP000640052">
    <property type="component" value="Unassembled WGS sequence"/>
</dbReference>
<dbReference type="InterPro" id="IPR049445">
    <property type="entry name" value="TetR_SbtR-like_C"/>
</dbReference>
<organism evidence="6 7">
    <name type="scientific">Acrocarpospora phusangensis</name>
    <dbReference type="NCBI Taxonomy" id="1070424"/>
    <lineage>
        <taxon>Bacteria</taxon>
        <taxon>Bacillati</taxon>
        <taxon>Actinomycetota</taxon>
        <taxon>Actinomycetes</taxon>
        <taxon>Streptosporangiales</taxon>
        <taxon>Streptosporangiaceae</taxon>
        <taxon>Acrocarpospora</taxon>
    </lineage>
</organism>
<keyword evidence="7" id="KW-1185">Reference proteome</keyword>
<dbReference type="PROSITE" id="PS50977">
    <property type="entry name" value="HTH_TETR_2"/>
    <property type="match status" value="1"/>
</dbReference>
<feature type="domain" description="HTH tetR-type" evidence="5">
    <location>
        <begin position="22"/>
        <end position="81"/>
    </location>
</feature>